<dbReference type="Proteomes" id="UP000230233">
    <property type="component" value="Chromosome I"/>
</dbReference>
<name>A0A2G5VQ36_9PELO</name>
<feature type="chain" id="PRO_5013660531" description="VWFA domain-containing protein" evidence="1">
    <location>
        <begin position="21"/>
        <end position="269"/>
    </location>
</feature>
<feature type="signal peptide" evidence="1">
    <location>
        <begin position="1"/>
        <end position="20"/>
    </location>
</feature>
<evidence type="ECO:0000313" key="2">
    <source>
        <dbReference type="EMBL" id="PIC53929.1"/>
    </source>
</evidence>
<keyword evidence="3" id="KW-1185">Reference proteome</keyword>
<dbReference type="PANTHER" id="PTHR23062">
    <property type="entry name" value="HYPOTHETICAL PROTEIN C.ELEGANS"/>
    <property type="match status" value="1"/>
</dbReference>
<dbReference type="STRING" id="1611254.A0A2G5VQ36"/>
<dbReference type="PANTHER" id="PTHR23062:SF3">
    <property type="entry name" value="ANF_RECEPTOR DOMAIN-CONTAINING PROTEIN-RELATED"/>
    <property type="match status" value="1"/>
</dbReference>
<dbReference type="AlphaFoldDB" id="A0A2G5VQ36"/>
<gene>
    <name evidence="2" type="primary">Cnig_chr_I.g3403</name>
    <name evidence="2" type="ORF">B9Z55_003403</name>
</gene>
<accession>A0A2G5VQ36</accession>
<evidence type="ECO:0008006" key="4">
    <source>
        <dbReference type="Google" id="ProtNLM"/>
    </source>
</evidence>
<proteinExistence type="predicted"/>
<keyword evidence="1" id="KW-0732">Signal</keyword>
<organism evidence="2 3">
    <name type="scientific">Caenorhabditis nigoni</name>
    <dbReference type="NCBI Taxonomy" id="1611254"/>
    <lineage>
        <taxon>Eukaryota</taxon>
        <taxon>Metazoa</taxon>
        <taxon>Ecdysozoa</taxon>
        <taxon>Nematoda</taxon>
        <taxon>Chromadorea</taxon>
        <taxon>Rhabditida</taxon>
        <taxon>Rhabditina</taxon>
        <taxon>Rhabditomorpha</taxon>
        <taxon>Rhabditoidea</taxon>
        <taxon>Rhabditidae</taxon>
        <taxon>Peloderinae</taxon>
        <taxon>Caenorhabditis</taxon>
    </lineage>
</organism>
<evidence type="ECO:0000313" key="3">
    <source>
        <dbReference type="Proteomes" id="UP000230233"/>
    </source>
</evidence>
<dbReference type="EMBL" id="PDUG01000001">
    <property type="protein sequence ID" value="PIC53929.1"/>
    <property type="molecule type" value="Genomic_DNA"/>
</dbReference>
<sequence length="269" mass="30195">MKLPILLLPALFLTVNGCLRVSVPIKCSPTDPATLLFAYSNDVESYDPDDFLIAITNYIGKTPVKYAITATVRFDTKNKEDIVFHEGETMSDSYYTAYEYLWEKGTDPSQRFDSSETGSDVLDMLERFVDTNRPNICGSMVLIAMKRSPNEIEIPKKLLEKLREYRIQLSIGMSIPSSGGLHPETISNLVAQTNGYSVILNDFKWTSDTLPQVFTPYIYYSLNLKLSGTGTMVLPPVTLPSLPGKVYRELGLHIGVRSTGTVTRLFYKF</sequence>
<reference evidence="3" key="1">
    <citation type="submission" date="2017-10" db="EMBL/GenBank/DDBJ databases">
        <title>Rapid genome shrinkage in a self-fertile nematode reveals novel sperm competition proteins.</title>
        <authorList>
            <person name="Yin D."/>
            <person name="Schwarz E.M."/>
            <person name="Thomas C.G."/>
            <person name="Felde R.L."/>
            <person name="Korf I.F."/>
            <person name="Cutter A.D."/>
            <person name="Schartner C.M."/>
            <person name="Ralston E.J."/>
            <person name="Meyer B.J."/>
            <person name="Haag E.S."/>
        </authorList>
    </citation>
    <scope>NUCLEOTIDE SEQUENCE [LARGE SCALE GENOMIC DNA]</scope>
    <source>
        <strain evidence="3">JU1422</strain>
    </source>
</reference>
<evidence type="ECO:0000256" key="1">
    <source>
        <dbReference type="SAM" id="SignalP"/>
    </source>
</evidence>
<dbReference type="GO" id="GO:0045087">
    <property type="term" value="P:innate immune response"/>
    <property type="evidence" value="ECO:0007669"/>
    <property type="project" value="TreeGrafter"/>
</dbReference>
<comment type="caution">
    <text evidence="2">The sequence shown here is derived from an EMBL/GenBank/DDBJ whole genome shotgun (WGS) entry which is preliminary data.</text>
</comment>
<protein>
    <recommendedName>
        <fullName evidence="4">VWFA domain-containing protein</fullName>
    </recommendedName>
</protein>